<organism evidence="1 2">
    <name type="scientific">Sphingomonas taxi</name>
    <dbReference type="NCBI Taxonomy" id="1549858"/>
    <lineage>
        <taxon>Bacteria</taxon>
        <taxon>Pseudomonadati</taxon>
        <taxon>Pseudomonadota</taxon>
        <taxon>Alphaproteobacteria</taxon>
        <taxon>Sphingomonadales</taxon>
        <taxon>Sphingomonadaceae</taxon>
        <taxon>Sphingomonas</taxon>
    </lineage>
</organism>
<evidence type="ECO:0000313" key="1">
    <source>
        <dbReference type="EMBL" id="AIT07361.1"/>
    </source>
</evidence>
<dbReference type="HOGENOM" id="CLU_2107448_0_0_5"/>
<gene>
    <name evidence="1" type="ORF">MC45_14370</name>
</gene>
<reference evidence="1 2" key="1">
    <citation type="submission" date="2014-09" db="EMBL/GenBank/DDBJ databases">
        <title>Using Illumina technology Improving SMRT sequencing Genome Assembly by RASTools.</title>
        <authorList>
            <person name="Zhou Y."/>
            <person name="Ma T."/>
            <person name="Liu T."/>
        </authorList>
    </citation>
    <scope>NUCLEOTIDE SEQUENCE [LARGE SCALE GENOMIC DNA]</scope>
    <source>
        <strain evidence="1 2">ATCC 55669</strain>
    </source>
</reference>
<name>A0A097EIH1_9SPHN</name>
<evidence type="ECO:0000313" key="2">
    <source>
        <dbReference type="Proteomes" id="UP000033200"/>
    </source>
</evidence>
<dbReference type="EMBL" id="CP009571">
    <property type="protein sequence ID" value="AIT07361.1"/>
    <property type="molecule type" value="Genomic_DNA"/>
</dbReference>
<accession>A0A097EIH1</accession>
<dbReference type="AlphaFoldDB" id="A0A097EIH1"/>
<proteinExistence type="predicted"/>
<sequence>MQGETKYLLRGQARAIRGDQIEITGRGKVGDVVAIEKILDSFVDVLRRNEFQLNDGEPSILVFRSTFHDRGERTRADVRRSNQHPPRRAIARAAGIHCSHQFVEAVGYEPGLGDA</sequence>
<protein>
    <submittedName>
        <fullName evidence="1">Uncharacterized protein</fullName>
    </submittedName>
</protein>
<dbReference type="Proteomes" id="UP000033200">
    <property type="component" value="Chromosome"/>
</dbReference>
<dbReference type="KEGG" id="stax:MC45_14370"/>
<keyword evidence="2" id="KW-1185">Reference proteome</keyword>